<dbReference type="Proteomes" id="UP000627101">
    <property type="component" value="Segment"/>
</dbReference>
<evidence type="ECO:0000313" key="6">
    <source>
        <dbReference type="Proteomes" id="UP000150838"/>
    </source>
</evidence>
<organism evidence="4 6">
    <name type="scientific">Fowlpox virus</name>
    <name type="common">FPV</name>
    <dbReference type="NCBI Taxonomy" id="10261"/>
    <lineage>
        <taxon>Viruses</taxon>
        <taxon>Varidnaviria</taxon>
        <taxon>Bamfordvirae</taxon>
        <taxon>Nucleocytoviricota</taxon>
        <taxon>Pokkesviricetes</taxon>
        <taxon>Chitovirales</taxon>
        <taxon>Poxviridae</taxon>
        <taxon>Chordopoxvirinae</taxon>
        <taxon>Avipoxvirus</taxon>
        <taxon>Avipoxvirus fowlpox</taxon>
    </lineage>
</organism>
<reference evidence="5" key="2">
    <citation type="journal article" date="2021" name="Arch. Virol.">
        <title>Characterisation of an Australian fowlpox virus carrying a near-full-length provirus of reticuloendotheliosis virus.</title>
        <authorList>
            <person name="Sarker S."/>
            <person name="Athukorala A."/>
            <person name="Bowden T.R."/>
            <person name="Boyle D.B."/>
        </authorList>
    </citation>
    <scope>NUCLEOTIDE SEQUENCE</scope>
    <source>
        <strain evidence="5">FWPV-S</strain>
    </source>
</reference>
<dbReference type="Pfam" id="PF12796">
    <property type="entry name" value="Ank_2"/>
    <property type="match status" value="1"/>
</dbReference>
<dbReference type="PROSITE" id="PS50297">
    <property type="entry name" value="ANK_REP_REGION"/>
    <property type="match status" value="2"/>
</dbReference>
<keyword evidence="1 2" id="KW-0040">ANK repeat</keyword>
<dbReference type="OrthoDB" id="31557at10239"/>
<reference evidence="4 6" key="1">
    <citation type="journal article" date="2004" name="J. Gen. Virol.">
        <title>Comparison of the genome sequence of FP9, an attenuated, tissue culture-adapted European fowlpox virus, with those of virulent American and European viruses.</title>
        <authorList>
            <person name="Skinner M.A."/>
            <person name="Laidlaw S.M."/>
        </authorList>
    </citation>
    <scope>NUCLEOTIDE SEQUENCE [LARGE SCALE GENOMIC DNA]</scope>
    <source>
        <strain evidence="4">HP1-438 Munich</strain>
    </source>
</reference>
<name>A0A385H9F7_FOWPV</name>
<dbReference type="SMR" id="A0A385H9F7"/>
<evidence type="ECO:0000256" key="1">
    <source>
        <dbReference type="ARBA" id="ARBA00023043"/>
    </source>
</evidence>
<dbReference type="PROSITE" id="PS50088">
    <property type="entry name" value="ANK_REPEAT"/>
    <property type="match status" value="2"/>
</dbReference>
<evidence type="ECO:0000256" key="2">
    <source>
        <dbReference type="PROSITE-ProRule" id="PRU00023"/>
    </source>
</evidence>
<evidence type="ECO:0000313" key="5">
    <source>
        <dbReference type="EMBL" id="QRM13544.1"/>
    </source>
</evidence>
<dbReference type="InterPro" id="IPR036770">
    <property type="entry name" value="Ankyrin_rpt-contain_sf"/>
</dbReference>
<gene>
    <name evidence="4" type="primary">fp9.012</name>
</gene>
<dbReference type="Pfam" id="PF09372">
    <property type="entry name" value="PRANC"/>
    <property type="match status" value="1"/>
</dbReference>
<dbReference type="KEGG" id="vg:1486731"/>
<dbReference type="InterPro" id="IPR052801">
    <property type="entry name" value="Ankyrin-EF-hand"/>
</dbReference>
<dbReference type="EMBL" id="MW142017">
    <property type="protein sequence ID" value="QRM13544.1"/>
    <property type="molecule type" value="Genomic_DNA"/>
</dbReference>
<dbReference type="InterPro" id="IPR018272">
    <property type="entry name" value="PRANC_domain"/>
</dbReference>
<dbReference type="Proteomes" id="UP000150838">
    <property type="component" value="Segment"/>
</dbReference>
<feature type="domain" description="PRANC" evidence="3">
    <location>
        <begin position="221"/>
        <end position="319"/>
    </location>
</feature>
<dbReference type="SMART" id="SM00248">
    <property type="entry name" value="ANK"/>
    <property type="match status" value="4"/>
</dbReference>
<accession>A0A385H9F7</accession>
<dbReference type="PRINTS" id="PR01415">
    <property type="entry name" value="ANKYRIN"/>
</dbReference>
<proteinExistence type="predicted"/>
<dbReference type="PANTHER" id="PTHR24127:SF1">
    <property type="entry name" value="ANKYRIN REPEAT AND EF-HAND DOMAIN-CONTAINING PROTEIN 1"/>
    <property type="match status" value="1"/>
</dbReference>
<dbReference type="RefSeq" id="NP_038975.1">
    <property type="nucleotide sequence ID" value="NC_002188.1"/>
</dbReference>
<sequence length="331" mass="37301">MDTEMDGVNNDGYTSLYKETAKGNIKKVVELLYKGVNPNTPNVDSYTPLHIAAKTGNIKIIRRLIRYGANVDKETNDGYTALLIAICTGDIKTCNVLLDEGANPNYVNKYGITPLVRIISYYRPTILKLLMDRGANCNQIINIGQVTYTIMEYFINLFDEYKIPILNLVPYIIISKFKASITVNIEGFNRNIAAIAKNSRLLEVALKCKSEIAFMTTRGIGDKSLFEICILEDIKDIDHNSFVAFLDKLIESQSNLRIYGYTMNKIIEMGRYRKELLCSAVRVNSCNLSSLNTEWCLLPLKGKLNILSKLNNDNIKKLILNDAIKVNNKTG</sequence>
<evidence type="ECO:0000313" key="4">
    <source>
        <dbReference type="EMBL" id="CAE52558.1"/>
    </source>
</evidence>
<dbReference type="Gene3D" id="1.25.40.20">
    <property type="entry name" value="Ankyrin repeat-containing domain"/>
    <property type="match status" value="1"/>
</dbReference>
<dbReference type="EMBL" id="AJ581527">
    <property type="protein sequence ID" value="CAE52558.1"/>
    <property type="molecule type" value="Genomic_DNA"/>
</dbReference>
<dbReference type="InterPro" id="IPR002110">
    <property type="entry name" value="Ankyrin_rpt"/>
</dbReference>
<protein>
    <submittedName>
        <fullName evidence="5">Ankyrin repeat family protein</fullName>
    </submittedName>
    <submittedName>
        <fullName evidence="4">Putative ankyrin-repeat protein</fullName>
    </submittedName>
</protein>
<feature type="repeat" description="ANK" evidence="2">
    <location>
        <begin position="44"/>
        <end position="76"/>
    </location>
</feature>
<dbReference type="PANTHER" id="PTHR24127">
    <property type="entry name" value="ANKYRIN REPEAT AND EF-HAND DOMAIN-CONTAINING PROTEIN 1"/>
    <property type="match status" value="1"/>
</dbReference>
<dbReference type="SUPFAM" id="SSF48403">
    <property type="entry name" value="Ankyrin repeat"/>
    <property type="match status" value="1"/>
</dbReference>
<feature type="repeat" description="ANK" evidence="2">
    <location>
        <begin position="77"/>
        <end position="109"/>
    </location>
</feature>
<organismHost>
    <name type="scientific">Vertebrata</name>
    <name type="common">vertebrates</name>
    <dbReference type="NCBI Taxonomy" id="7742"/>
</organismHost>
<accession>Q70HD8</accession>
<evidence type="ECO:0000259" key="3">
    <source>
        <dbReference type="Pfam" id="PF09372"/>
    </source>
</evidence>